<reference evidence="2 3" key="1">
    <citation type="submission" date="2016-11" db="EMBL/GenBank/DDBJ databases">
        <authorList>
            <person name="Jaros S."/>
            <person name="Januszkiewicz K."/>
            <person name="Wedrychowicz H."/>
        </authorList>
    </citation>
    <scope>NUCLEOTIDE SEQUENCE [LARGE SCALE GENOMIC DNA]</scope>
    <source>
        <strain evidence="2 3">CGMCC 4.5723</strain>
    </source>
</reference>
<dbReference type="STRING" id="758803.SAMN05421803_11138"/>
<dbReference type="SUPFAM" id="SSF50998">
    <property type="entry name" value="Quinoprotein alcohol dehydrogenase-like"/>
    <property type="match status" value="1"/>
</dbReference>
<protein>
    <submittedName>
        <fullName evidence="2">Uncharacterized protein</fullName>
    </submittedName>
</protein>
<organism evidence="2 3">
    <name type="scientific">Nocardiopsis flavescens</name>
    <dbReference type="NCBI Taxonomy" id="758803"/>
    <lineage>
        <taxon>Bacteria</taxon>
        <taxon>Bacillati</taxon>
        <taxon>Actinomycetota</taxon>
        <taxon>Actinomycetes</taxon>
        <taxon>Streptosporangiales</taxon>
        <taxon>Nocardiopsidaceae</taxon>
        <taxon>Nocardiopsis</taxon>
    </lineage>
</organism>
<sequence>MRSSRVPQALTCGLAVLLVAACSGDPAPDPVEPEAEPAPVPTEFEGQAPPGIEGEVLRVLHGDGADAHTIFADPSGVRISPVGDAFLVSSGGEDRHLLQDAATGADLWEGEARFRGFGIDLDGAPVLLMSDPDGAPFVLDAAGDALWEPARDGDLYLNGVGVRRPGDWSEEEPYGEYAVLDADGGELWGYEFAAPPQEPSGEPSDADDPDAGEPGGEEPAALGVPVTAWDGAVLLASGDGALHARSLDPGEPGAELWTLDGGADEDLGMTGLAPLPAPHVLGLFPLPSPEEQETRADGDPDEEEDGEAQEPGDEGEEVLLVRWSSAESPSVLSAHDPADGGVLWTLEEPGPNPVGGDYDPAGPAGGLYDAATGTFLLPQASGAATAVAVDLAAGEVLWGLEDEDGAFSPAFTHDGFIYGTDRGGDSDSQVVLDARDMDVVADDLSAHVEAITQGGHAMLVQGRQRFVYGPLPGEDGAEEGGDPSEGPPASPGDGAS</sequence>
<evidence type="ECO:0000256" key="1">
    <source>
        <dbReference type="SAM" id="MobiDB-lite"/>
    </source>
</evidence>
<feature type="region of interest" description="Disordered" evidence="1">
    <location>
        <begin position="189"/>
        <end position="222"/>
    </location>
</feature>
<dbReference type="RefSeq" id="WP_073380551.1">
    <property type="nucleotide sequence ID" value="NZ_FQZK01000011.1"/>
</dbReference>
<keyword evidence="3" id="KW-1185">Reference proteome</keyword>
<gene>
    <name evidence="2" type="ORF">SAMN05421803_11138</name>
</gene>
<dbReference type="InterPro" id="IPR015943">
    <property type="entry name" value="WD40/YVTN_repeat-like_dom_sf"/>
</dbReference>
<evidence type="ECO:0000313" key="2">
    <source>
        <dbReference type="EMBL" id="SHJ90103.1"/>
    </source>
</evidence>
<dbReference type="AlphaFoldDB" id="A0A1M6N3F3"/>
<dbReference type="OrthoDB" id="3418476at2"/>
<name>A0A1M6N3F3_9ACTN</name>
<accession>A0A1M6N3F3</accession>
<proteinExistence type="predicted"/>
<dbReference type="PROSITE" id="PS51257">
    <property type="entry name" value="PROKAR_LIPOPROTEIN"/>
    <property type="match status" value="1"/>
</dbReference>
<dbReference type="EMBL" id="FQZK01000011">
    <property type="protein sequence ID" value="SHJ90103.1"/>
    <property type="molecule type" value="Genomic_DNA"/>
</dbReference>
<feature type="region of interest" description="Disordered" evidence="1">
    <location>
        <begin position="282"/>
        <end position="315"/>
    </location>
</feature>
<feature type="region of interest" description="Disordered" evidence="1">
    <location>
        <begin position="26"/>
        <end position="48"/>
    </location>
</feature>
<feature type="compositionally biased region" description="Acidic residues" evidence="1">
    <location>
        <begin position="299"/>
        <end position="315"/>
    </location>
</feature>
<evidence type="ECO:0000313" key="3">
    <source>
        <dbReference type="Proteomes" id="UP000184452"/>
    </source>
</evidence>
<dbReference type="Proteomes" id="UP000184452">
    <property type="component" value="Unassembled WGS sequence"/>
</dbReference>
<dbReference type="InterPro" id="IPR011047">
    <property type="entry name" value="Quinoprotein_ADH-like_sf"/>
</dbReference>
<feature type="region of interest" description="Disordered" evidence="1">
    <location>
        <begin position="468"/>
        <end position="496"/>
    </location>
</feature>
<dbReference type="Gene3D" id="2.130.10.10">
    <property type="entry name" value="YVTN repeat-like/Quinoprotein amine dehydrogenase"/>
    <property type="match status" value="1"/>
</dbReference>